<name>A0A9W6FZ05_9BACT</name>
<evidence type="ECO:0000313" key="3">
    <source>
        <dbReference type="Proteomes" id="UP001144352"/>
    </source>
</evidence>
<keyword evidence="2" id="KW-0449">Lipoprotein</keyword>
<dbReference type="InterPro" id="IPR029058">
    <property type="entry name" value="AB_hydrolase_fold"/>
</dbReference>
<organism evidence="2 3">
    <name type="scientific">Geobacter hydrogenophilus</name>
    <dbReference type="NCBI Taxonomy" id="40983"/>
    <lineage>
        <taxon>Bacteria</taxon>
        <taxon>Pseudomonadati</taxon>
        <taxon>Thermodesulfobacteriota</taxon>
        <taxon>Desulfuromonadia</taxon>
        <taxon>Geobacterales</taxon>
        <taxon>Geobacteraceae</taxon>
        <taxon>Geobacter</taxon>
    </lineage>
</organism>
<feature type="domain" description="Serine aminopeptidase S33" evidence="1">
    <location>
        <begin position="64"/>
        <end position="176"/>
    </location>
</feature>
<comment type="caution">
    <text evidence="2">The sequence shown here is derived from an EMBL/GenBank/DDBJ whole genome shotgun (WGS) entry which is preliminary data.</text>
</comment>
<dbReference type="RefSeq" id="WP_214186922.1">
    <property type="nucleotide sequence ID" value="NZ_BSDS01000001.1"/>
</dbReference>
<gene>
    <name evidence="2" type="ORF">GHYDROH2_09180</name>
</gene>
<dbReference type="PANTHER" id="PTHR12277">
    <property type="entry name" value="ALPHA/BETA HYDROLASE DOMAIN-CONTAINING PROTEIN"/>
    <property type="match status" value="1"/>
</dbReference>
<evidence type="ECO:0000313" key="2">
    <source>
        <dbReference type="EMBL" id="GLI37417.1"/>
    </source>
</evidence>
<dbReference type="PANTHER" id="PTHR12277:SF81">
    <property type="entry name" value="PROTEIN ABHD13"/>
    <property type="match status" value="1"/>
</dbReference>
<accession>A0A9W6FZ05</accession>
<dbReference type="Pfam" id="PF12146">
    <property type="entry name" value="Hydrolase_4"/>
    <property type="match status" value="1"/>
</dbReference>
<reference evidence="2" key="1">
    <citation type="submission" date="2022-12" db="EMBL/GenBank/DDBJ databases">
        <title>Reference genome sequencing for broad-spectrum identification of bacterial and archaeal isolates by mass spectrometry.</title>
        <authorList>
            <person name="Sekiguchi Y."/>
            <person name="Tourlousse D.M."/>
        </authorList>
    </citation>
    <scope>NUCLEOTIDE SEQUENCE</scope>
    <source>
        <strain evidence="2">H2</strain>
    </source>
</reference>
<protein>
    <submittedName>
        <fullName evidence="2">Lipoprotein</fullName>
    </submittedName>
</protein>
<sequence length="285" mass="31180">MRISSVVALMALFLLCSGCSSLIFYPQRQLVDNPLLVRFPAEDISFRASDGVRLHGWLLRPSGQPRGSILVLHGNAENISTHVNSVFWLIKEGFAVFIIDYRGYGLSEGTPTIDGVHRDAEAALATLLTLPGVDPQRVAVLGQSLGGAIAIHLVATTPHKKAVRLLVVDSPFADYRLIAREKLGGFFLTWPLQYPLSLLFNDDYSPLRFVGEVAPVLLIIINDEQDPIVPSRHGRLLREAAGPFADLWTTSGLGHVGSFADPALRRALVERLDQAFAPGADTQRR</sequence>
<keyword evidence="3" id="KW-1185">Reference proteome</keyword>
<dbReference type="Proteomes" id="UP001144352">
    <property type="component" value="Unassembled WGS sequence"/>
</dbReference>
<dbReference type="InterPro" id="IPR022742">
    <property type="entry name" value="Hydrolase_4"/>
</dbReference>
<dbReference type="EMBL" id="BSDS01000001">
    <property type="protein sequence ID" value="GLI37417.1"/>
    <property type="molecule type" value="Genomic_DNA"/>
</dbReference>
<dbReference type="Gene3D" id="3.40.50.1820">
    <property type="entry name" value="alpha/beta hydrolase"/>
    <property type="match status" value="1"/>
</dbReference>
<evidence type="ECO:0000259" key="1">
    <source>
        <dbReference type="Pfam" id="PF12146"/>
    </source>
</evidence>
<dbReference type="SUPFAM" id="SSF53474">
    <property type="entry name" value="alpha/beta-Hydrolases"/>
    <property type="match status" value="1"/>
</dbReference>
<proteinExistence type="predicted"/>
<dbReference type="AlphaFoldDB" id="A0A9W6FZ05"/>